<evidence type="ECO:0000313" key="9">
    <source>
        <dbReference type="Ensembl" id="ENSGWIP00000051318.1"/>
    </source>
</evidence>
<accession>A0A8C5HX60</accession>
<dbReference type="GO" id="GO:0050482">
    <property type="term" value="P:arachidonate secretion"/>
    <property type="evidence" value="ECO:0007669"/>
    <property type="project" value="InterPro"/>
</dbReference>
<feature type="disulfide bond" evidence="6">
    <location>
        <begin position="47"/>
        <end position="75"/>
    </location>
</feature>
<sequence>TKHWSYLLRVSYSPALSPKCFNIFSICLLGLKVHDQCYSDAIQNPDCWPFVDNPYLYSYDQKNRKVTCGSANDKCGMLICECDRKAAECFSPPSDQCK</sequence>
<keyword evidence="5" id="KW-0479">Metal-binding</keyword>
<dbReference type="InterPro" id="IPR001211">
    <property type="entry name" value="PLA2"/>
</dbReference>
<keyword evidence="3 6" id="KW-1015">Disulfide bond</keyword>
<dbReference type="GO" id="GO:0004623">
    <property type="term" value="F:phospholipase A2 activity"/>
    <property type="evidence" value="ECO:0007669"/>
    <property type="project" value="InterPro"/>
</dbReference>
<name>A0A8C5HX60_GOUWI</name>
<evidence type="ECO:0000256" key="6">
    <source>
        <dbReference type="PIRSR" id="PIRSR601211-3"/>
    </source>
</evidence>
<dbReference type="GO" id="GO:0005509">
    <property type="term" value="F:calcium ion binding"/>
    <property type="evidence" value="ECO:0007669"/>
    <property type="project" value="InterPro"/>
</dbReference>
<dbReference type="GO" id="GO:0016042">
    <property type="term" value="P:lipid catabolic process"/>
    <property type="evidence" value="ECO:0007669"/>
    <property type="project" value="InterPro"/>
</dbReference>
<dbReference type="SUPFAM" id="SSF48619">
    <property type="entry name" value="Phospholipase A2, PLA2"/>
    <property type="match status" value="1"/>
</dbReference>
<evidence type="ECO:0000256" key="2">
    <source>
        <dbReference type="ARBA" id="ARBA00022525"/>
    </source>
</evidence>
<proteinExistence type="inferred from homology"/>
<feature type="disulfide bond" evidence="6">
    <location>
        <begin position="68"/>
        <end position="80"/>
    </location>
</feature>
<dbReference type="PROSITE" id="PS00119">
    <property type="entry name" value="PA2_ASP"/>
    <property type="match status" value="1"/>
</dbReference>
<dbReference type="Ensembl" id="ENSGWIT00000055402.1">
    <property type="protein sequence ID" value="ENSGWIP00000051318.1"/>
    <property type="gene ID" value="ENSGWIG00000024883.1"/>
</dbReference>
<feature type="disulfide bond" evidence="6">
    <location>
        <begin position="37"/>
        <end position="82"/>
    </location>
</feature>
<keyword evidence="10" id="KW-1185">Reference proteome</keyword>
<evidence type="ECO:0000256" key="3">
    <source>
        <dbReference type="ARBA" id="ARBA00023157"/>
    </source>
</evidence>
<dbReference type="InterPro" id="IPR016090">
    <property type="entry name" value="PLA2-like_dom"/>
</dbReference>
<evidence type="ECO:0000259" key="8">
    <source>
        <dbReference type="SMART" id="SM00085"/>
    </source>
</evidence>
<dbReference type="SMART" id="SM00085">
    <property type="entry name" value="PA2c"/>
    <property type="match status" value="1"/>
</dbReference>
<dbReference type="GO" id="GO:0006644">
    <property type="term" value="P:phospholipid metabolic process"/>
    <property type="evidence" value="ECO:0007669"/>
    <property type="project" value="InterPro"/>
</dbReference>
<evidence type="ECO:0000256" key="1">
    <source>
        <dbReference type="ARBA" id="ARBA00004613"/>
    </source>
</evidence>
<dbReference type="InterPro" id="IPR033112">
    <property type="entry name" value="PLA2_Asp_AS"/>
</dbReference>
<dbReference type="Pfam" id="PF00068">
    <property type="entry name" value="Phospholip_A2_1"/>
    <property type="match status" value="1"/>
</dbReference>
<feature type="active site" evidence="4">
    <location>
        <position position="83"/>
    </location>
</feature>
<reference evidence="9" key="1">
    <citation type="submission" date="2020-06" db="EMBL/GenBank/DDBJ databases">
        <authorList>
            <consortium name="Wellcome Sanger Institute Data Sharing"/>
        </authorList>
    </citation>
    <scope>NUCLEOTIDE SEQUENCE [LARGE SCALE GENOMIC DNA]</scope>
</reference>
<feature type="active site" evidence="4">
    <location>
        <position position="34"/>
    </location>
</feature>
<reference evidence="9" key="3">
    <citation type="submission" date="2025-09" db="UniProtKB">
        <authorList>
            <consortium name="Ensembl"/>
        </authorList>
    </citation>
    <scope>IDENTIFICATION</scope>
</reference>
<dbReference type="GO" id="GO:0005576">
    <property type="term" value="C:extracellular region"/>
    <property type="evidence" value="ECO:0007669"/>
    <property type="project" value="UniProtKB-SubCell"/>
</dbReference>
<keyword evidence="5" id="KW-0106">Calcium</keyword>
<comment type="similarity">
    <text evidence="7">Belongs to the phospholipase A2 family.</text>
</comment>
<comment type="cofactor">
    <cofactor evidence="5">
        <name>Ca(2+)</name>
        <dbReference type="ChEBI" id="CHEBI:29108"/>
    </cofactor>
    <text evidence="5">Binds 1 Ca(2+) ion per subunit.</text>
</comment>
<evidence type="ECO:0000313" key="10">
    <source>
        <dbReference type="Proteomes" id="UP000694680"/>
    </source>
</evidence>
<feature type="binding site" evidence="5">
    <location>
        <position position="35"/>
    </location>
    <ligand>
        <name>Ca(2+)</name>
        <dbReference type="ChEBI" id="CHEBI:29108"/>
    </ligand>
</feature>
<feature type="domain" description="Phospholipase A2-like central" evidence="8">
    <location>
        <begin position="19"/>
        <end position="98"/>
    </location>
</feature>
<dbReference type="InterPro" id="IPR036444">
    <property type="entry name" value="PLipase_A2_dom_sf"/>
</dbReference>
<dbReference type="AlphaFoldDB" id="A0A8C5HX60"/>
<protein>
    <recommendedName>
        <fullName evidence="8">Phospholipase A2-like central domain-containing protein</fullName>
    </recommendedName>
</protein>
<evidence type="ECO:0000256" key="7">
    <source>
        <dbReference type="RuleBase" id="RU003654"/>
    </source>
</evidence>
<dbReference type="Proteomes" id="UP000694680">
    <property type="component" value="Chromosome 12"/>
</dbReference>
<dbReference type="PRINTS" id="PR00389">
    <property type="entry name" value="PHPHLIPASEA2"/>
</dbReference>
<dbReference type="Gene3D" id="1.20.90.10">
    <property type="entry name" value="Phospholipase A2 domain"/>
    <property type="match status" value="1"/>
</dbReference>
<evidence type="ECO:0000256" key="4">
    <source>
        <dbReference type="PIRSR" id="PIRSR601211-1"/>
    </source>
</evidence>
<reference evidence="9" key="2">
    <citation type="submission" date="2025-08" db="UniProtKB">
        <authorList>
            <consortium name="Ensembl"/>
        </authorList>
    </citation>
    <scope>IDENTIFICATION</scope>
</reference>
<comment type="subcellular location">
    <subcellularLocation>
        <location evidence="1">Secreted</location>
    </subcellularLocation>
</comment>
<keyword evidence="2" id="KW-0964">Secreted</keyword>
<evidence type="ECO:0000256" key="5">
    <source>
        <dbReference type="PIRSR" id="PIRSR601211-2"/>
    </source>
</evidence>
<organism evidence="9 10">
    <name type="scientific">Gouania willdenowi</name>
    <name type="common">Blunt-snouted clingfish</name>
    <name type="synonym">Lepadogaster willdenowi</name>
    <dbReference type="NCBI Taxonomy" id="441366"/>
    <lineage>
        <taxon>Eukaryota</taxon>
        <taxon>Metazoa</taxon>
        <taxon>Chordata</taxon>
        <taxon>Craniata</taxon>
        <taxon>Vertebrata</taxon>
        <taxon>Euteleostomi</taxon>
        <taxon>Actinopterygii</taxon>
        <taxon>Neopterygii</taxon>
        <taxon>Teleostei</taxon>
        <taxon>Neoteleostei</taxon>
        <taxon>Acanthomorphata</taxon>
        <taxon>Ovalentaria</taxon>
        <taxon>Blenniimorphae</taxon>
        <taxon>Blenniiformes</taxon>
        <taxon>Gobiesocoidei</taxon>
        <taxon>Gobiesocidae</taxon>
        <taxon>Gobiesocinae</taxon>
        <taxon>Gouania</taxon>
    </lineage>
</organism>